<dbReference type="OrthoDB" id="248184at2"/>
<dbReference type="Proteomes" id="UP000239907">
    <property type="component" value="Unassembled WGS sequence"/>
</dbReference>
<name>A0A2S7U383_9BACT</name>
<proteinExistence type="predicted"/>
<dbReference type="RefSeq" id="WP_105043966.1">
    <property type="nucleotide sequence ID" value="NZ_MQWA01000001.1"/>
</dbReference>
<sequence length="339" mass="38087">MGDAYVNFPNKLAAPGGQDLSDGVTYLLDGIATNLSNTPGGFDKLFEVGQKRFPEDTLPHLDIFMKADSNKFGPEVKKAFVPLIKNQLIPEYTKANKAKLTAEISKHSPNRTVDGLVDLYSRAGVDDYDWKLYGPKRTEIKWSYHSFDPNDGKLWENGWSYRKVDWPKGMENWFTADFNPKKAGWKTGHAPFGSTAGKLEFKGRCSHSYCDCASPLKTLWEKEVLMMRAELKLPPLKDGHAYRILVGGRSHVKAGDGSNVWIDGKYMANRRKTDPSMTGVGKRQGGKPWGRIIEDDFRTEFADGKIILSCTGYMNFAGGSKANRQSFWIEEMKLPPVEK</sequence>
<dbReference type="AlphaFoldDB" id="A0A2S7U383"/>
<protein>
    <submittedName>
        <fullName evidence="1">Uncharacterized protein</fullName>
    </submittedName>
</protein>
<accession>A0A2S7U383</accession>
<comment type="caution">
    <text evidence="1">The sequence shown here is derived from an EMBL/GenBank/DDBJ whole genome shotgun (WGS) entry which is preliminary data.</text>
</comment>
<evidence type="ECO:0000313" key="2">
    <source>
        <dbReference type="Proteomes" id="UP000239907"/>
    </source>
</evidence>
<dbReference type="EMBL" id="MQWA01000001">
    <property type="protein sequence ID" value="PQJ29468.1"/>
    <property type="molecule type" value="Genomic_DNA"/>
</dbReference>
<gene>
    <name evidence="1" type="ORF">BSZ32_13860</name>
</gene>
<organism evidence="1 2">
    <name type="scientific">Rubritalea profundi</name>
    <dbReference type="NCBI Taxonomy" id="1658618"/>
    <lineage>
        <taxon>Bacteria</taxon>
        <taxon>Pseudomonadati</taxon>
        <taxon>Verrucomicrobiota</taxon>
        <taxon>Verrucomicrobiia</taxon>
        <taxon>Verrucomicrobiales</taxon>
        <taxon>Rubritaleaceae</taxon>
        <taxon>Rubritalea</taxon>
    </lineage>
</organism>
<reference evidence="1 2" key="1">
    <citation type="submission" date="2016-12" db="EMBL/GenBank/DDBJ databases">
        <title>Study of bacterial adaptation to deep sea.</title>
        <authorList>
            <person name="Song J."/>
            <person name="Yoshizawa S."/>
            <person name="Kogure K."/>
        </authorList>
    </citation>
    <scope>NUCLEOTIDE SEQUENCE [LARGE SCALE GENOMIC DNA]</scope>
    <source>
        <strain evidence="1 2">SAORIC-165</strain>
    </source>
</reference>
<keyword evidence="2" id="KW-1185">Reference proteome</keyword>
<evidence type="ECO:0000313" key="1">
    <source>
        <dbReference type="EMBL" id="PQJ29468.1"/>
    </source>
</evidence>